<dbReference type="EMBL" id="RWJN01000152">
    <property type="protein sequence ID" value="TCD66041.1"/>
    <property type="molecule type" value="Genomic_DNA"/>
</dbReference>
<dbReference type="AlphaFoldDB" id="A0A4R0RD96"/>
<protein>
    <recommendedName>
        <fullName evidence="3">GST C-terminal domain-containing protein</fullName>
    </recommendedName>
</protein>
<gene>
    <name evidence="1" type="ORF">EIP91_001897</name>
</gene>
<name>A0A4R0RD96_9APHY</name>
<proteinExistence type="predicted"/>
<dbReference type="Gene3D" id="1.20.1050.10">
    <property type="match status" value="1"/>
</dbReference>
<evidence type="ECO:0000313" key="2">
    <source>
        <dbReference type="Proteomes" id="UP000292702"/>
    </source>
</evidence>
<evidence type="ECO:0000313" key="1">
    <source>
        <dbReference type="EMBL" id="TCD66041.1"/>
    </source>
</evidence>
<sequence length="74" mass="8766">MTIADLGFVSWTHMTPFLMSTYEGDFDLHEDYPYVSAWHHRMAEMPVVKKVLDEFDRVNQGMRSRLRQQTTRAS</sequence>
<dbReference type="InterPro" id="IPR036282">
    <property type="entry name" value="Glutathione-S-Trfase_C_sf"/>
</dbReference>
<dbReference type="SUPFAM" id="SSF47616">
    <property type="entry name" value="GST C-terminal domain-like"/>
    <property type="match status" value="1"/>
</dbReference>
<comment type="caution">
    <text evidence="1">The sequence shown here is derived from an EMBL/GenBank/DDBJ whole genome shotgun (WGS) entry which is preliminary data.</text>
</comment>
<evidence type="ECO:0008006" key="3">
    <source>
        <dbReference type="Google" id="ProtNLM"/>
    </source>
</evidence>
<keyword evidence="2" id="KW-1185">Reference proteome</keyword>
<accession>A0A4R0RD96</accession>
<dbReference type="Proteomes" id="UP000292702">
    <property type="component" value="Unassembled WGS sequence"/>
</dbReference>
<reference evidence="1 2" key="1">
    <citation type="submission" date="2018-11" db="EMBL/GenBank/DDBJ databases">
        <title>Genome assembly of Steccherinum ochraceum LE-BIN_3174, the white-rot fungus of the Steccherinaceae family (The Residual Polyporoid clade, Polyporales, Basidiomycota).</title>
        <authorList>
            <person name="Fedorova T.V."/>
            <person name="Glazunova O.A."/>
            <person name="Landesman E.O."/>
            <person name="Moiseenko K.V."/>
            <person name="Psurtseva N.V."/>
            <person name="Savinova O.S."/>
            <person name="Shakhova N.V."/>
            <person name="Tyazhelova T.V."/>
            <person name="Vasina D.V."/>
        </authorList>
    </citation>
    <scope>NUCLEOTIDE SEQUENCE [LARGE SCALE GENOMIC DNA]</scope>
    <source>
        <strain evidence="1 2">LE-BIN_3174</strain>
    </source>
</reference>
<organism evidence="1 2">
    <name type="scientific">Steccherinum ochraceum</name>
    <dbReference type="NCBI Taxonomy" id="92696"/>
    <lineage>
        <taxon>Eukaryota</taxon>
        <taxon>Fungi</taxon>
        <taxon>Dikarya</taxon>
        <taxon>Basidiomycota</taxon>
        <taxon>Agaricomycotina</taxon>
        <taxon>Agaricomycetes</taxon>
        <taxon>Polyporales</taxon>
        <taxon>Steccherinaceae</taxon>
        <taxon>Steccherinum</taxon>
    </lineage>
</organism>